<dbReference type="InterPro" id="IPR058852">
    <property type="entry name" value="HTH_77"/>
</dbReference>
<dbReference type="GO" id="GO:0000160">
    <property type="term" value="P:phosphorelay signal transduction system"/>
    <property type="evidence" value="ECO:0007669"/>
    <property type="project" value="UniProtKB-KW"/>
</dbReference>
<proteinExistence type="inferred from homology"/>
<keyword evidence="4" id="KW-0238">DNA-binding</keyword>
<dbReference type="InterPro" id="IPR011990">
    <property type="entry name" value="TPR-like_helical_dom_sf"/>
</dbReference>
<feature type="domain" description="Bacterial transcriptional activator" evidence="8">
    <location>
        <begin position="76"/>
        <end position="221"/>
    </location>
</feature>
<evidence type="ECO:0000256" key="5">
    <source>
        <dbReference type="ARBA" id="ARBA00023163"/>
    </source>
</evidence>
<feature type="domain" description="OmpR/PhoB-type" evidence="7">
    <location>
        <begin position="4"/>
        <end position="69"/>
    </location>
</feature>
<dbReference type="Gene3D" id="1.10.10.10">
    <property type="entry name" value="Winged helix-like DNA-binding domain superfamily/Winged helix DNA-binding domain"/>
    <property type="match status" value="1"/>
</dbReference>
<dbReference type="SUPFAM" id="SSF46894">
    <property type="entry name" value="C-terminal effector domain of the bipartite response regulators"/>
    <property type="match status" value="1"/>
</dbReference>
<dbReference type="SUPFAM" id="SSF52540">
    <property type="entry name" value="P-loop containing nucleoside triphosphate hydrolases"/>
    <property type="match status" value="1"/>
</dbReference>
<evidence type="ECO:0000256" key="1">
    <source>
        <dbReference type="ARBA" id="ARBA00005820"/>
    </source>
</evidence>
<keyword evidence="5" id="KW-0804">Transcription</keyword>
<evidence type="ECO:0000259" key="7">
    <source>
        <dbReference type="SMART" id="SM00862"/>
    </source>
</evidence>
<dbReference type="PANTHER" id="PTHR35807:SF1">
    <property type="entry name" value="TRANSCRIPTIONAL REGULATOR REDD"/>
    <property type="match status" value="1"/>
</dbReference>
<dbReference type="Pfam" id="PF03704">
    <property type="entry name" value="BTAD"/>
    <property type="match status" value="1"/>
</dbReference>
<evidence type="ECO:0000313" key="9">
    <source>
        <dbReference type="EMBL" id="KUO04275.1"/>
    </source>
</evidence>
<dbReference type="InterPro" id="IPR001867">
    <property type="entry name" value="OmpR/PhoB-type_DNA-bd"/>
</dbReference>
<evidence type="ECO:0000256" key="6">
    <source>
        <dbReference type="SAM" id="SignalP"/>
    </source>
</evidence>
<comment type="caution">
    <text evidence="9">The sequence shown here is derived from an EMBL/GenBank/DDBJ whole genome shotgun (WGS) entry which is preliminary data.</text>
</comment>
<dbReference type="Proteomes" id="UP000053429">
    <property type="component" value="Unassembled WGS sequence"/>
</dbReference>
<dbReference type="SMART" id="SM01043">
    <property type="entry name" value="BTAD"/>
    <property type="match status" value="1"/>
</dbReference>
<organism evidence="9 10">
    <name type="scientific">Streptomyces caeruleatus</name>
    <dbReference type="NCBI Taxonomy" id="661399"/>
    <lineage>
        <taxon>Bacteria</taxon>
        <taxon>Bacillati</taxon>
        <taxon>Actinomycetota</taxon>
        <taxon>Actinomycetes</taxon>
        <taxon>Kitasatosporales</taxon>
        <taxon>Streptomycetaceae</taxon>
        <taxon>Streptomyces</taxon>
    </lineage>
</organism>
<evidence type="ECO:0008006" key="11">
    <source>
        <dbReference type="Google" id="ProtNLM"/>
    </source>
</evidence>
<keyword evidence="10" id="KW-1185">Reference proteome</keyword>
<evidence type="ECO:0000256" key="4">
    <source>
        <dbReference type="ARBA" id="ARBA00023125"/>
    </source>
</evidence>
<comment type="similarity">
    <text evidence="1">Belongs to the AfsR/DnrI/RedD regulatory family.</text>
</comment>
<sequence>MLRRRKPRLLLAMLLLCNGRTVSTRELTDTLWQDAPPASARANFHSYVSTLREHLGDTLLTAAHGGYRVQVATKDLDAALFAHLVAKARTAARTGRPQEAVRGFTTALNLWRGEVLETLEMTQTLRDEAAGLRELRLSAEDELMDAYLDVREPAHLVAEFRKLVRAEPYREHRWGRLMTVLHRCGRVKEALATYQELSALLDGELGVGPCEELRALHDQIFAAADTGRDTVFPQPRWQGPQPYVSVVGREQQHAELAALTMRGGLVTITGPGGCGKSALALATAQTLAARFAHGVTVIDPATAGTMAPDTLPGPGTGRHTLVVLDDCEHQPSVAALARRLLSQPGSTVLATSRAPLRISGEVTWPLGPLPTPVADEETAATRLFVQRAAQATPGFRAGVGHQALVARICRSLDGLPLAIELAATRLRVLSLPELAERLDTGLECLLAPATGVPRRYESLTSAFVWAHDRLSTNERLLLRHLAQWEGEFSLADVETTVEFHRQSGCALQLLAGLVEQSFVQSQDTPDGRRLRLLAPVRAFVAQVAAQERVGDRWAVLRAVPASTG</sequence>
<dbReference type="InterPro" id="IPR005158">
    <property type="entry name" value="BTAD"/>
</dbReference>
<dbReference type="Pfam" id="PF25872">
    <property type="entry name" value="HTH_77"/>
    <property type="match status" value="1"/>
</dbReference>
<dbReference type="InterPro" id="IPR016032">
    <property type="entry name" value="Sig_transdc_resp-reg_C-effctor"/>
</dbReference>
<name>A0A101U5B6_9ACTN</name>
<evidence type="ECO:0000313" key="10">
    <source>
        <dbReference type="Proteomes" id="UP000053429"/>
    </source>
</evidence>
<evidence type="ECO:0000256" key="2">
    <source>
        <dbReference type="ARBA" id="ARBA00023012"/>
    </source>
</evidence>
<accession>A0A101U5B6</accession>
<dbReference type="SUPFAM" id="SSF48452">
    <property type="entry name" value="TPR-like"/>
    <property type="match status" value="1"/>
</dbReference>
<dbReference type="InterPro" id="IPR051677">
    <property type="entry name" value="AfsR-DnrI-RedD_regulator"/>
</dbReference>
<dbReference type="Gene3D" id="3.40.50.300">
    <property type="entry name" value="P-loop containing nucleotide triphosphate hydrolases"/>
    <property type="match status" value="1"/>
</dbReference>
<dbReference type="SMART" id="SM00862">
    <property type="entry name" value="Trans_reg_C"/>
    <property type="match status" value="1"/>
</dbReference>
<protein>
    <recommendedName>
        <fullName evidence="11">OmpR/PhoB-type domain-containing protein</fullName>
    </recommendedName>
</protein>
<dbReference type="EMBL" id="LMWY01000012">
    <property type="protein sequence ID" value="KUO04275.1"/>
    <property type="molecule type" value="Genomic_DNA"/>
</dbReference>
<dbReference type="CDD" id="cd15831">
    <property type="entry name" value="BTAD"/>
    <property type="match status" value="1"/>
</dbReference>
<evidence type="ECO:0000256" key="3">
    <source>
        <dbReference type="ARBA" id="ARBA00023015"/>
    </source>
</evidence>
<gene>
    <name evidence="9" type="ORF">AQJ67_11010</name>
</gene>
<dbReference type="AlphaFoldDB" id="A0A101U5B6"/>
<feature type="signal peptide" evidence="6">
    <location>
        <begin position="1"/>
        <end position="24"/>
    </location>
</feature>
<dbReference type="GO" id="GO:0003677">
    <property type="term" value="F:DNA binding"/>
    <property type="evidence" value="ECO:0007669"/>
    <property type="project" value="UniProtKB-KW"/>
</dbReference>
<dbReference type="STRING" id="661399.AQJ67_11010"/>
<reference evidence="9 10" key="1">
    <citation type="submission" date="2015-10" db="EMBL/GenBank/DDBJ databases">
        <title>Draft genome sequence of Streptomyces caeruleatus NRRL B-24802, type strain for the species Streptomyces caeruleatus.</title>
        <authorList>
            <person name="Ruckert C."/>
            <person name="Winkler A."/>
            <person name="Kalinowski J."/>
            <person name="Kampfer P."/>
            <person name="Glaeser S."/>
        </authorList>
    </citation>
    <scope>NUCLEOTIDE SEQUENCE [LARGE SCALE GENOMIC DNA]</scope>
    <source>
        <strain evidence="9 10">NRRL B-24802</strain>
    </source>
</reference>
<keyword evidence="2" id="KW-0902">Two-component regulatory system</keyword>
<keyword evidence="3" id="KW-0805">Transcription regulation</keyword>
<dbReference type="InterPro" id="IPR027417">
    <property type="entry name" value="P-loop_NTPase"/>
</dbReference>
<dbReference type="PANTHER" id="PTHR35807">
    <property type="entry name" value="TRANSCRIPTIONAL REGULATOR REDD-RELATED"/>
    <property type="match status" value="1"/>
</dbReference>
<keyword evidence="6" id="KW-0732">Signal</keyword>
<dbReference type="GO" id="GO:0006355">
    <property type="term" value="P:regulation of DNA-templated transcription"/>
    <property type="evidence" value="ECO:0007669"/>
    <property type="project" value="InterPro"/>
</dbReference>
<feature type="chain" id="PRO_5038589295" description="OmpR/PhoB-type domain-containing protein" evidence="6">
    <location>
        <begin position="25"/>
        <end position="564"/>
    </location>
</feature>
<dbReference type="Gene3D" id="1.25.40.10">
    <property type="entry name" value="Tetratricopeptide repeat domain"/>
    <property type="match status" value="1"/>
</dbReference>
<dbReference type="InterPro" id="IPR036388">
    <property type="entry name" value="WH-like_DNA-bd_sf"/>
</dbReference>
<evidence type="ECO:0000259" key="8">
    <source>
        <dbReference type="SMART" id="SM01043"/>
    </source>
</evidence>